<dbReference type="EMBL" id="GBRH01174444">
    <property type="protein sequence ID" value="JAE23452.1"/>
    <property type="molecule type" value="Transcribed_RNA"/>
</dbReference>
<reference evidence="1" key="1">
    <citation type="submission" date="2014-09" db="EMBL/GenBank/DDBJ databases">
        <authorList>
            <person name="Magalhaes I.L.F."/>
            <person name="Oliveira U."/>
            <person name="Santos F.R."/>
            <person name="Vidigal T.H.D.A."/>
            <person name="Brescovit A.D."/>
            <person name="Santos A.J."/>
        </authorList>
    </citation>
    <scope>NUCLEOTIDE SEQUENCE</scope>
    <source>
        <tissue evidence="1">Shoot tissue taken approximately 20 cm above the soil surface</tissue>
    </source>
</reference>
<proteinExistence type="predicted"/>
<dbReference type="EMBL" id="GBRH01206828">
    <property type="protein sequence ID" value="JAD91067.1"/>
    <property type="molecule type" value="Transcribed_RNA"/>
</dbReference>
<accession>A0A0A9E517</accession>
<organism evidence="1">
    <name type="scientific">Arundo donax</name>
    <name type="common">Giant reed</name>
    <name type="synonym">Donax arundinaceus</name>
    <dbReference type="NCBI Taxonomy" id="35708"/>
    <lineage>
        <taxon>Eukaryota</taxon>
        <taxon>Viridiplantae</taxon>
        <taxon>Streptophyta</taxon>
        <taxon>Embryophyta</taxon>
        <taxon>Tracheophyta</taxon>
        <taxon>Spermatophyta</taxon>
        <taxon>Magnoliopsida</taxon>
        <taxon>Liliopsida</taxon>
        <taxon>Poales</taxon>
        <taxon>Poaceae</taxon>
        <taxon>PACMAD clade</taxon>
        <taxon>Arundinoideae</taxon>
        <taxon>Arundineae</taxon>
        <taxon>Arundo</taxon>
    </lineage>
</organism>
<sequence>MATRWKGGTMCSIQHSKTCIYLTNNMLLTVCFVPTCTIVSHMVHFVMLGCFHVEDIHATIPNIFF</sequence>
<reference evidence="1" key="2">
    <citation type="journal article" date="2015" name="Data Brief">
        <title>Shoot transcriptome of the giant reed, Arundo donax.</title>
        <authorList>
            <person name="Barrero R.A."/>
            <person name="Guerrero F.D."/>
            <person name="Moolhuijzen P."/>
            <person name="Goolsby J.A."/>
            <person name="Tidwell J."/>
            <person name="Bellgard S.E."/>
            <person name="Bellgard M.I."/>
        </authorList>
    </citation>
    <scope>NUCLEOTIDE SEQUENCE</scope>
    <source>
        <tissue evidence="1">Shoot tissue taken approximately 20 cm above the soil surface</tissue>
    </source>
</reference>
<dbReference type="AlphaFoldDB" id="A0A0A9E517"/>
<evidence type="ECO:0000313" key="1">
    <source>
        <dbReference type="EMBL" id="JAD91067.1"/>
    </source>
</evidence>
<name>A0A0A9E517_ARUDO</name>
<protein>
    <submittedName>
        <fullName evidence="1">Uncharacterized protein</fullName>
    </submittedName>
</protein>